<dbReference type="SUPFAM" id="SSF142433">
    <property type="entry name" value="CinA-like"/>
    <property type="match status" value="1"/>
</dbReference>
<name>A0A1N7MIZ7_9GAMM</name>
<dbReference type="RefSeq" id="WP_076515595.1">
    <property type="nucleotide sequence ID" value="NZ_FTOH01000005.1"/>
</dbReference>
<evidence type="ECO:0000259" key="1">
    <source>
        <dbReference type="Pfam" id="PF02464"/>
    </source>
</evidence>
<dbReference type="NCBIfam" id="TIGR00199">
    <property type="entry name" value="PncC_domain"/>
    <property type="match status" value="1"/>
</dbReference>
<dbReference type="InterPro" id="IPR036653">
    <property type="entry name" value="CinA-like_C"/>
</dbReference>
<dbReference type="Pfam" id="PF02464">
    <property type="entry name" value="CinA"/>
    <property type="match status" value="1"/>
</dbReference>
<protein>
    <submittedName>
        <fullName evidence="2">Nicotinamide-nucleotide amidase</fullName>
    </submittedName>
</protein>
<evidence type="ECO:0000313" key="2">
    <source>
        <dbReference type="EMBL" id="SIS86095.1"/>
    </source>
</evidence>
<gene>
    <name evidence="2" type="ORF">SAMN05421686_105222</name>
</gene>
<dbReference type="Gene3D" id="3.90.950.20">
    <property type="entry name" value="CinA-like"/>
    <property type="match status" value="1"/>
</dbReference>
<accession>A0A1N7MIZ7</accession>
<dbReference type="EMBL" id="FTOH01000005">
    <property type="protein sequence ID" value="SIS86095.1"/>
    <property type="molecule type" value="Genomic_DNA"/>
</dbReference>
<dbReference type="Proteomes" id="UP000185639">
    <property type="component" value="Unassembled WGS sequence"/>
</dbReference>
<dbReference type="AlphaFoldDB" id="A0A1N7MIZ7"/>
<dbReference type="InterPro" id="IPR008136">
    <property type="entry name" value="CinA_C"/>
</dbReference>
<reference evidence="3" key="1">
    <citation type="submission" date="2017-01" db="EMBL/GenBank/DDBJ databases">
        <authorList>
            <person name="Varghese N."/>
            <person name="Submissions S."/>
        </authorList>
    </citation>
    <scope>NUCLEOTIDE SEQUENCE [LARGE SCALE GENOMIC DNA]</scope>
    <source>
        <strain evidence="3">DSM 24913</strain>
    </source>
</reference>
<keyword evidence="3" id="KW-1185">Reference proteome</keyword>
<dbReference type="OrthoDB" id="9801454at2"/>
<sequence>MSAIPDLLHALSADLLARNLKLVTAESCTGGMIAAACTDLAGSSRWFECGFVTYSNTAKERDLGVPAEILNAHGAVSEATVKAMVAGAARFGDVSIAVSGIAGPGGGVAGKPVGTVWIGCGSEAAQKANLFQFDGDRDAVRQQSVAKALEMLLDFVNGSDH</sequence>
<organism evidence="2 3">
    <name type="scientific">Thalassolituus maritimus</name>
    <dbReference type="NCBI Taxonomy" id="484498"/>
    <lineage>
        <taxon>Bacteria</taxon>
        <taxon>Pseudomonadati</taxon>
        <taxon>Pseudomonadota</taxon>
        <taxon>Gammaproteobacteria</taxon>
        <taxon>Oceanospirillales</taxon>
        <taxon>Oceanospirillaceae</taxon>
        <taxon>Thalassolituus</taxon>
    </lineage>
</organism>
<proteinExistence type="predicted"/>
<dbReference type="STRING" id="484498.SAMN05421686_105222"/>
<feature type="domain" description="CinA C-terminal" evidence="1">
    <location>
        <begin position="9"/>
        <end position="155"/>
    </location>
</feature>
<evidence type="ECO:0000313" key="3">
    <source>
        <dbReference type="Proteomes" id="UP000185639"/>
    </source>
</evidence>